<organism evidence="2 3">
    <name type="scientific">Streptomyces caeni</name>
    <dbReference type="NCBI Taxonomy" id="2307231"/>
    <lineage>
        <taxon>Bacteria</taxon>
        <taxon>Bacillati</taxon>
        <taxon>Actinomycetota</taxon>
        <taxon>Actinomycetes</taxon>
        <taxon>Kitasatosporales</taxon>
        <taxon>Streptomycetaceae</taxon>
        <taxon>Streptomyces</taxon>
    </lineage>
</organism>
<protein>
    <submittedName>
        <fullName evidence="2">Uncharacterized protein</fullName>
    </submittedName>
</protein>
<gene>
    <name evidence="2" type="ORF">ACFSL4_18755</name>
</gene>
<name>A0ABW4ITG0_9ACTN</name>
<feature type="transmembrane region" description="Helical" evidence="1">
    <location>
        <begin position="386"/>
        <end position="404"/>
    </location>
</feature>
<comment type="caution">
    <text evidence="2">The sequence shown here is derived from an EMBL/GenBank/DDBJ whole genome shotgun (WGS) entry which is preliminary data.</text>
</comment>
<evidence type="ECO:0000256" key="1">
    <source>
        <dbReference type="SAM" id="Phobius"/>
    </source>
</evidence>
<dbReference type="RefSeq" id="WP_381084031.1">
    <property type="nucleotide sequence ID" value="NZ_JBHUDX010000050.1"/>
</dbReference>
<reference evidence="3" key="1">
    <citation type="journal article" date="2019" name="Int. J. Syst. Evol. Microbiol.">
        <title>The Global Catalogue of Microorganisms (GCM) 10K type strain sequencing project: providing services to taxonomists for standard genome sequencing and annotation.</title>
        <authorList>
            <consortium name="The Broad Institute Genomics Platform"/>
            <consortium name="The Broad Institute Genome Sequencing Center for Infectious Disease"/>
            <person name="Wu L."/>
            <person name="Ma J."/>
        </authorList>
    </citation>
    <scope>NUCLEOTIDE SEQUENCE [LARGE SCALE GENOMIC DNA]</scope>
    <source>
        <strain evidence="3">CGMCC 1.12470</strain>
    </source>
</reference>
<sequence>MELKEASRPLAYPDIFWAAGDGVFDLADPALQRRVSRLRANLNHNLLVHDRVILTDTSMLVSPAFIRLLRGDGEGYQELFRDGTIVTALRSQADNYQDVAKLMIEHGNFIAEMSKEEVLEAARLLDSLNPEIVRTDTSRNQQVMDNIGRENLLVPDFWVSRGLPPEVSERLVGWVAERIDDRNLETVRQTEFWEFARGFLSSPEQAADAQLIRTYTSIASLGVMAKGFDIPPIYPAAFSAAVDRMYGTRTPFRADRSGYMELLEPFLPKDPRVLERERNIHKLAALLDAHQVAQIRERVEHQAIVRAASKAYLGEIDAVDFESDLREFEESLEVSAGEFVSGVKHREKSWLWETRAGQWARLPVPSAVGSVAGFGLSLALGPIPAAASGIGLMCGAAILLFGQWREKREVIRKKEMVKEVRRELADPNVIPDLRVNGRIELGLFGMIPGSVLSV</sequence>
<keyword evidence="1" id="KW-1133">Transmembrane helix</keyword>
<keyword evidence="1" id="KW-0812">Transmembrane</keyword>
<proteinExistence type="predicted"/>
<keyword evidence="1" id="KW-0472">Membrane</keyword>
<dbReference type="Proteomes" id="UP001597261">
    <property type="component" value="Unassembled WGS sequence"/>
</dbReference>
<accession>A0ABW4ITG0</accession>
<evidence type="ECO:0000313" key="3">
    <source>
        <dbReference type="Proteomes" id="UP001597261"/>
    </source>
</evidence>
<keyword evidence="3" id="KW-1185">Reference proteome</keyword>
<evidence type="ECO:0000313" key="2">
    <source>
        <dbReference type="EMBL" id="MFD1660183.1"/>
    </source>
</evidence>
<dbReference type="EMBL" id="JBHUDX010000050">
    <property type="protein sequence ID" value="MFD1660183.1"/>
    <property type="molecule type" value="Genomic_DNA"/>
</dbReference>